<comment type="caution">
    <text evidence="3">The sequence shown here is derived from an EMBL/GenBank/DDBJ whole genome shotgun (WGS) entry which is preliminary data.</text>
</comment>
<feature type="domain" description="MacB-like periplasmic core" evidence="2">
    <location>
        <begin position="32"/>
        <end position="120"/>
    </location>
</feature>
<organism evidence="3 4">
    <name type="scientific">Microseira wollei NIES-4236</name>
    <dbReference type="NCBI Taxonomy" id="2530354"/>
    <lineage>
        <taxon>Bacteria</taxon>
        <taxon>Bacillati</taxon>
        <taxon>Cyanobacteriota</taxon>
        <taxon>Cyanophyceae</taxon>
        <taxon>Oscillatoriophycideae</taxon>
        <taxon>Aerosakkonematales</taxon>
        <taxon>Aerosakkonemataceae</taxon>
        <taxon>Microseira</taxon>
    </lineage>
</organism>
<evidence type="ECO:0000259" key="2">
    <source>
        <dbReference type="Pfam" id="PF12704"/>
    </source>
</evidence>
<feature type="transmembrane region" description="Helical" evidence="1">
    <location>
        <begin position="34"/>
        <end position="56"/>
    </location>
</feature>
<protein>
    <recommendedName>
        <fullName evidence="2">MacB-like periplasmic core domain-containing protein</fullName>
    </recommendedName>
</protein>
<dbReference type="GO" id="GO:0005886">
    <property type="term" value="C:plasma membrane"/>
    <property type="evidence" value="ECO:0007669"/>
    <property type="project" value="TreeGrafter"/>
</dbReference>
<dbReference type="Proteomes" id="UP001050975">
    <property type="component" value="Unassembled WGS sequence"/>
</dbReference>
<sequence>MKKSRGKLTQQVACTEVVGIATEALWSNKLGTGLTMLGVIIGIGAVISITSIGQGIQKSVEQQIQSLGTDVLQISPGASGSGNIVGSAGSISNLTWEDAKAIAKEAPSAKVVSATLQRQAQAAQIRIRRFTAPT</sequence>
<dbReference type="InterPro" id="IPR025857">
    <property type="entry name" value="MacB_PCD"/>
</dbReference>
<dbReference type="GO" id="GO:0022857">
    <property type="term" value="F:transmembrane transporter activity"/>
    <property type="evidence" value="ECO:0007669"/>
    <property type="project" value="TreeGrafter"/>
</dbReference>
<dbReference type="PANTHER" id="PTHR30572:SF4">
    <property type="entry name" value="ABC TRANSPORTER PERMEASE YTRF"/>
    <property type="match status" value="1"/>
</dbReference>
<name>A0AAV3XT37_9CYAN</name>
<dbReference type="Pfam" id="PF12704">
    <property type="entry name" value="MacB_PCD"/>
    <property type="match status" value="1"/>
</dbReference>
<keyword evidence="1" id="KW-0472">Membrane</keyword>
<dbReference type="EMBL" id="BLAY01000344">
    <property type="protein sequence ID" value="GET44396.1"/>
    <property type="molecule type" value="Genomic_DNA"/>
</dbReference>
<gene>
    <name evidence="3" type="ORF">MiSe_92230</name>
</gene>
<accession>A0AAV3XT37</accession>
<dbReference type="AlphaFoldDB" id="A0AAV3XT37"/>
<proteinExistence type="predicted"/>
<evidence type="ECO:0000313" key="3">
    <source>
        <dbReference type="EMBL" id="GET44396.1"/>
    </source>
</evidence>
<dbReference type="InterPro" id="IPR050250">
    <property type="entry name" value="Macrolide_Exporter_MacB"/>
</dbReference>
<dbReference type="PANTHER" id="PTHR30572">
    <property type="entry name" value="MEMBRANE COMPONENT OF TRANSPORTER-RELATED"/>
    <property type="match status" value="1"/>
</dbReference>
<evidence type="ECO:0000313" key="4">
    <source>
        <dbReference type="Proteomes" id="UP001050975"/>
    </source>
</evidence>
<keyword evidence="4" id="KW-1185">Reference proteome</keyword>
<keyword evidence="1" id="KW-0812">Transmembrane</keyword>
<keyword evidence="1" id="KW-1133">Transmembrane helix</keyword>
<reference evidence="3" key="1">
    <citation type="submission" date="2019-10" db="EMBL/GenBank/DDBJ databases">
        <title>Draft genome sequece of Microseira wollei NIES-4236.</title>
        <authorList>
            <person name="Yamaguchi H."/>
            <person name="Suzuki S."/>
            <person name="Kawachi M."/>
        </authorList>
    </citation>
    <scope>NUCLEOTIDE SEQUENCE</scope>
    <source>
        <strain evidence="3">NIES-4236</strain>
    </source>
</reference>
<evidence type="ECO:0000256" key="1">
    <source>
        <dbReference type="SAM" id="Phobius"/>
    </source>
</evidence>